<evidence type="ECO:0000313" key="11">
    <source>
        <dbReference type="Proteomes" id="UP000726737"/>
    </source>
</evidence>
<dbReference type="SUPFAM" id="SSF53649">
    <property type="entry name" value="Alkaline phosphatase-like"/>
    <property type="match status" value="1"/>
</dbReference>
<evidence type="ECO:0000256" key="7">
    <source>
        <dbReference type="ARBA" id="ARBA00022842"/>
    </source>
</evidence>
<evidence type="ECO:0000256" key="1">
    <source>
        <dbReference type="ARBA" id="ARBA00005984"/>
    </source>
</evidence>
<dbReference type="EMBL" id="JAAAJA010002265">
    <property type="protein sequence ID" value="KAG0241915.1"/>
    <property type="molecule type" value="Genomic_DNA"/>
</dbReference>
<dbReference type="PANTHER" id="PTHR11596:SF5">
    <property type="entry name" value="ALKALINE PHOSPHATASE"/>
    <property type="match status" value="1"/>
</dbReference>
<proteinExistence type="inferred from homology"/>
<sequence length="151" mass="16331">MMVSDGFGPASQTYARSFWQYKNKYTEDTLTSLDEILVGSSRTRSSSSLVTDSAAGATAFSCAKKSYNAAIGGVPGIFANCLAVNKNTGGTDWIPCSTQLPTVCFNSVMRRVLLFDDKSRQVKVNSPAGPIQGWRDQNAFRFLGIPFAEPP</sequence>
<keyword evidence="4 9" id="KW-0479">Metal-binding</keyword>
<dbReference type="PANTHER" id="PTHR11596">
    <property type="entry name" value="ALKALINE PHOSPHATASE"/>
    <property type="match status" value="1"/>
</dbReference>
<evidence type="ECO:0000256" key="2">
    <source>
        <dbReference type="ARBA" id="ARBA00012647"/>
    </source>
</evidence>
<dbReference type="Pfam" id="PF00245">
    <property type="entry name" value="Alk_phosphatase"/>
    <property type="match status" value="1"/>
</dbReference>
<evidence type="ECO:0000256" key="3">
    <source>
        <dbReference type="ARBA" id="ARBA00022553"/>
    </source>
</evidence>
<feature type="binding site" evidence="9">
    <location>
        <position position="5"/>
    </location>
    <ligand>
        <name>Zn(2+)</name>
        <dbReference type="ChEBI" id="CHEBI:29105"/>
        <label>2</label>
    </ligand>
</feature>
<evidence type="ECO:0000256" key="5">
    <source>
        <dbReference type="ARBA" id="ARBA00022801"/>
    </source>
</evidence>
<keyword evidence="11" id="KW-1185">Reference proteome</keyword>
<dbReference type="InterPro" id="IPR018299">
    <property type="entry name" value="Alkaline_phosphatase_AS"/>
</dbReference>
<reference evidence="10" key="1">
    <citation type="journal article" date="2020" name="Fungal Divers.">
        <title>Resolving the Mortierellaceae phylogeny through synthesis of multi-gene phylogenetics and phylogenomics.</title>
        <authorList>
            <person name="Vandepol N."/>
            <person name="Liber J."/>
            <person name="Desiro A."/>
            <person name="Na H."/>
            <person name="Kennedy M."/>
            <person name="Barry K."/>
            <person name="Grigoriev I.V."/>
            <person name="Miller A.N."/>
            <person name="O'Donnell K."/>
            <person name="Stajich J.E."/>
            <person name="Bonito G."/>
        </authorList>
    </citation>
    <scope>NUCLEOTIDE SEQUENCE</scope>
    <source>
        <strain evidence="10">KOD948</strain>
    </source>
</reference>
<dbReference type="PROSITE" id="PS00123">
    <property type="entry name" value="ALKALINE_PHOSPHATASE"/>
    <property type="match status" value="1"/>
</dbReference>
<dbReference type="InterPro" id="IPR017850">
    <property type="entry name" value="Alkaline_phosphatase_core_sf"/>
</dbReference>
<dbReference type="Proteomes" id="UP000726737">
    <property type="component" value="Unassembled WGS sequence"/>
</dbReference>
<keyword evidence="6 9" id="KW-0862">Zinc</keyword>
<name>A0A9P6TT09_9FUNG</name>
<dbReference type="EC" id="3.1.3.1" evidence="2"/>
<comment type="cofactor">
    <cofactor evidence="9">
        <name>Zn(2+)</name>
        <dbReference type="ChEBI" id="CHEBI:29105"/>
    </cofactor>
    <text evidence="9">Binds 2 Zn(2+) ions.</text>
</comment>
<dbReference type="AlphaFoldDB" id="A0A9P6TT09"/>
<evidence type="ECO:0000256" key="4">
    <source>
        <dbReference type="ARBA" id="ARBA00022723"/>
    </source>
</evidence>
<dbReference type="GO" id="GO:0004035">
    <property type="term" value="F:alkaline phosphatase activity"/>
    <property type="evidence" value="ECO:0007669"/>
    <property type="project" value="UniProtKB-EC"/>
</dbReference>
<evidence type="ECO:0000313" key="10">
    <source>
        <dbReference type="EMBL" id="KAG0241915.1"/>
    </source>
</evidence>
<dbReference type="InterPro" id="IPR001952">
    <property type="entry name" value="Alkaline_phosphatase"/>
</dbReference>
<keyword evidence="7 9" id="KW-0460">Magnesium</keyword>
<protein>
    <recommendedName>
        <fullName evidence="2">alkaline phosphatase</fullName>
        <ecNumber evidence="2">3.1.3.1</ecNumber>
    </recommendedName>
</protein>
<evidence type="ECO:0000256" key="8">
    <source>
        <dbReference type="PIRSR" id="PIRSR601952-1"/>
    </source>
</evidence>
<dbReference type="GO" id="GO:0046872">
    <property type="term" value="F:metal ion binding"/>
    <property type="evidence" value="ECO:0007669"/>
    <property type="project" value="UniProtKB-KW"/>
</dbReference>
<dbReference type="InterPro" id="IPR029058">
    <property type="entry name" value="AB_hydrolase_fold"/>
</dbReference>
<feature type="non-terminal residue" evidence="10">
    <location>
        <position position="151"/>
    </location>
</feature>
<feature type="binding site" evidence="9">
    <location>
        <position position="5"/>
    </location>
    <ligand>
        <name>Mg(2+)</name>
        <dbReference type="ChEBI" id="CHEBI:18420"/>
    </ligand>
</feature>
<dbReference type="SUPFAM" id="SSF53474">
    <property type="entry name" value="alpha/beta-Hydrolases"/>
    <property type="match status" value="1"/>
</dbReference>
<dbReference type="OrthoDB" id="408631at2759"/>
<keyword evidence="5" id="KW-0378">Hydrolase</keyword>
<comment type="similarity">
    <text evidence="1">Belongs to the alkaline phosphatase family.</text>
</comment>
<keyword evidence="3" id="KW-0597">Phosphoprotein</keyword>
<accession>A0A9P6TT09</accession>
<comment type="caution">
    <text evidence="10">The sequence shown here is derived from an EMBL/GenBank/DDBJ whole genome shotgun (WGS) entry which is preliminary data.</text>
</comment>
<feature type="active site" description="Phosphoserine intermediate" evidence="8">
    <location>
        <position position="53"/>
    </location>
</feature>
<evidence type="ECO:0000256" key="6">
    <source>
        <dbReference type="ARBA" id="ARBA00022833"/>
    </source>
</evidence>
<dbReference type="GO" id="GO:0000329">
    <property type="term" value="C:fungal-type vacuole membrane"/>
    <property type="evidence" value="ECO:0007669"/>
    <property type="project" value="TreeGrafter"/>
</dbReference>
<organism evidence="10 11">
    <name type="scientific">Mortierella polycephala</name>
    <dbReference type="NCBI Taxonomy" id="41804"/>
    <lineage>
        <taxon>Eukaryota</taxon>
        <taxon>Fungi</taxon>
        <taxon>Fungi incertae sedis</taxon>
        <taxon>Mucoromycota</taxon>
        <taxon>Mortierellomycotina</taxon>
        <taxon>Mortierellomycetes</taxon>
        <taxon>Mortierellales</taxon>
        <taxon>Mortierellaceae</taxon>
        <taxon>Mortierella</taxon>
    </lineage>
</organism>
<dbReference type="Gene3D" id="3.40.720.10">
    <property type="entry name" value="Alkaline Phosphatase, subunit A"/>
    <property type="match status" value="1"/>
</dbReference>
<gene>
    <name evidence="10" type="ORF">BG011_003412</name>
</gene>
<evidence type="ECO:0000256" key="9">
    <source>
        <dbReference type="PIRSR" id="PIRSR601952-2"/>
    </source>
</evidence>
<comment type="cofactor">
    <cofactor evidence="9">
        <name>Mg(2+)</name>
        <dbReference type="ChEBI" id="CHEBI:18420"/>
    </cofactor>
    <text evidence="9">Binds 1 Mg(2+) ion.</text>
</comment>